<gene>
    <name evidence="6" type="ordered locus">Awo_c13770</name>
</gene>
<feature type="binding site" evidence="5">
    <location>
        <begin position="164"/>
        <end position="171"/>
    </location>
    <ligand>
        <name>ADP</name>
        <dbReference type="ChEBI" id="CHEBI:456216"/>
    </ligand>
</feature>
<dbReference type="NCBIfam" id="NF003742">
    <property type="entry name" value="PRK05339.1"/>
    <property type="match status" value="1"/>
</dbReference>
<comment type="catalytic activity">
    <reaction evidence="5">
        <text>N(tele)-phospho-L-histidyl/O-phospho-L-threonyl-[pyruvate, phosphate dikinase] + phosphate + H(+) = N(tele)-phospho-L-histidyl/L-threonyl-[pyruvate, phosphate dikinase] + diphosphate</text>
        <dbReference type="Rhea" id="RHEA:43696"/>
        <dbReference type="Rhea" id="RHEA-COMP:10650"/>
        <dbReference type="Rhea" id="RHEA-COMP:10651"/>
        <dbReference type="ChEBI" id="CHEBI:15378"/>
        <dbReference type="ChEBI" id="CHEBI:30013"/>
        <dbReference type="ChEBI" id="CHEBI:33019"/>
        <dbReference type="ChEBI" id="CHEBI:43474"/>
        <dbReference type="ChEBI" id="CHEBI:61977"/>
        <dbReference type="ChEBI" id="CHEBI:83586"/>
        <dbReference type="EC" id="2.7.4.27"/>
    </reaction>
</comment>
<proteinExistence type="inferred from homology"/>
<comment type="catalytic activity">
    <reaction evidence="5">
        <text>N(tele)-phospho-L-histidyl/L-threonyl-[pyruvate, phosphate dikinase] + ADP = N(tele)-phospho-L-histidyl/O-phospho-L-threonyl-[pyruvate, phosphate dikinase] + AMP + H(+)</text>
        <dbReference type="Rhea" id="RHEA:43692"/>
        <dbReference type="Rhea" id="RHEA-COMP:10650"/>
        <dbReference type="Rhea" id="RHEA-COMP:10651"/>
        <dbReference type="ChEBI" id="CHEBI:15378"/>
        <dbReference type="ChEBI" id="CHEBI:30013"/>
        <dbReference type="ChEBI" id="CHEBI:61977"/>
        <dbReference type="ChEBI" id="CHEBI:83586"/>
        <dbReference type="ChEBI" id="CHEBI:456215"/>
        <dbReference type="ChEBI" id="CHEBI:456216"/>
        <dbReference type="EC" id="2.7.11.32"/>
    </reaction>
</comment>
<dbReference type="EC" id="2.7.4.27" evidence="5"/>
<dbReference type="GO" id="GO:0005524">
    <property type="term" value="F:ATP binding"/>
    <property type="evidence" value="ECO:0007669"/>
    <property type="project" value="InterPro"/>
</dbReference>
<dbReference type="EMBL" id="CP002987">
    <property type="protein sequence ID" value="AFA48161.1"/>
    <property type="molecule type" value="Genomic_DNA"/>
</dbReference>
<reference evidence="7" key="1">
    <citation type="submission" date="2011-07" db="EMBL/GenBank/DDBJ databases">
        <title>Complete genome sequence of Acetobacterium woodii.</title>
        <authorList>
            <person name="Poehlein A."/>
            <person name="Schmidt S."/>
            <person name="Kaster A.-K."/>
            <person name="Goenrich M."/>
            <person name="Vollmers J."/>
            <person name="Thuermer A."/>
            <person name="Gottschalk G."/>
            <person name="Thauer R.K."/>
            <person name="Daniel R."/>
            <person name="Mueller V."/>
        </authorList>
    </citation>
    <scope>NUCLEOTIDE SEQUENCE [LARGE SCALE GENOMIC DNA]</scope>
    <source>
        <strain evidence="7">ATCC 29683 / DSM 1030 / JCM 2381 / KCTC 1655 / WB1</strain>
    </source>
</reference>
<evidence type="ECO:0000256" key="4">
    <source>
        <dbReference type="ARBA" id="ARBA00022777"/>
    </source>
</evidence>
<dbReference type="HOGENOM" id="CLU_046206_2_1_9"/>
<keyword evidence="4 5" id="KW-0418">Kinase</keyword>
<dbReference type="KEGG" id="awo:Awo_c13770"/>
<dbReference type="STRING" id="931626.Awo_c13770"/>
<evidence type="ECO:0000313" key="6">
    <source>
        <dbReference type="EMBL" id="AFA48161.1"/>
    </source>
</evidence>
<evidence type="ECO:0000256" key="5">
    <source>
        <dbReference type="HAMAP-Rule" id="MF_00921"/>
    </source>
</evidence>
<dbReference type="OrthoDB" id="9782201at2"/>
<evidence type="ECO:0000313" key="7">
    <source>
        <dbReference type="Proteomes" id="UP000007177"/>
    </source>
</evidence>
<comment type="similarity">
    <text evidence="5">Belongs to the pyruvate, phosphate/water dikinase regulatory protein family. PDRP subfamily.</text>
</comment>
<dbReference type="InterPro" id="IPR005177">
    <property type="entry name" value="Kinase-pyrophosphorylase"/>
</dbReference>
<keyword evidence="3 5" id="KW-0547">Nucleotide-binding</keyword>
<dbReference type="EC" id="2.7.11.32" evidence="5"/>
<sequence length="282" mass="31566">MWSIWGVTRNNEVGKLNSIVIFVVSDTPTEIGELLVKAGTSVFENSIREVRFHPFVDDKLSIDYLLDLAKQENGLVVYSFASAELKLHMETESRNRGVPIYDVMGSLVETLRNITGEEPARNLTSSRELDAHYTKKLEAIEFAVKYDDGKNTSNLDQADIILIGVSRTSKTPISIYLANNSYKVANIPLMPEVEPPAELFKISNKKIFGLILDPNHLVNIRSERIRAMGLAGTSNYGSYERVMLELEKAQQLFDKLGCTVIDVTSKAIEEIAAIILANIMRR</sequence>
<dbReference type="eggNOG" id="COG1806">
    <property type="taxonomic scope" value="Bacteria"/>
</dbReference>
<dbReference type="GO" id="GO:0043531">
    <property type="term" value="F:ADP binding"/>
    <property type="evidence" value="ECO:0007669"/>
    <property type="project" value="UniProtKB-UniRule"/>
</dbReference>
<keyword evidence="2 5" id="KW-0808">Transferase</keyword>
<dbReference type="Pfam" id="PF03618">
    <property type="entry name" value="Kinase-PPPase"/>
    <property type="match status" value="1"/>
</dbReference>
<dbReference type="PANTHER" id="PTHR31756:SF3">
    <property type="entry name" value="PYRUVATE, PHOSPHATE DIKINASE REGULATORY PROTEIN 1, CHLOROPLASTIC"/>
    <property type="match status" value="1"/>
</dbReference>
<dbReference type="HAMAP" id="MF_00921">
    <property type="entry name" value="PDRP"/>
    <property type="match status" value="1"/>
</dbReference>
<dbReference type="AlphaFoldDB" id="H6LF61"/>
<dbReference type="PANTHER" id="PTHR31756">
    <property type="entry name" value="PYRUVATE, PHOSPHATE DIKINASE REGULATORY PROTEIN 1, CHLOROPLASTIC"/>
    <property type="match status" value="1"/>
</dbReference>
<dbReference type="GO" id="GO:0016776">
    <property type="term" value="F:phosphotransferase activity, phosphate group as acceptor"/>
    <property type="evidence" value="ECO:0007669"/>
    <property type="project" value="UniProtKB-UniRule"/>
</dbReference>
<protein>
    <recommendedName>
        <fullName evidence="5">Putative pyruvate, phosphate dikinase regulatory protein</fullName>
        <shortName evidence="5">PPDK regulatory protein</shortName>
        <ecNumber evidence="5">2.7.11.32</ecNumber>
        <ecNumber evidence="5">2.7.4.27</ecNumber>
    </recommendedName>
</protein>
<reference evidence="6 7" key="2">
    <citation type="journal article" date="2012" name="PLoS ONE">
        <title>An ancient pathway combining carbon dioxide fixation with the generation and utilization of a sodium ion gradient for ATP synthesis.</title>
        <authorList>
            <person name="Poehlein A."/>
            <person name="Schmidt S."/>
            <person name="Kaster A.K."/>
            <person name="Goenrich M."/>
            <person name="Vollmers J."/>
            <person name="Thurmer A."/>
            <person name="Bertsch J."/>
            <person name="Schuchmann K."/>
            <person name="Voigt B."/>
            <person name="Hecker M."/>
            <person name="Daniel R."/>
            <person name="Thauer R.K."/>
            <person name="Gottschalk G."/>
            <person name="Muller V."/>
        </authorList>
    </citation>
    <scope>NUCLEOTIDE SEQUENCE [LARGE SCALE GENOMIC DNA]</scope>
    <source>
        <strain evidence="7">ATCC 29683 / DSM 1030 / JCM 2381 / KCTC 1655 / WB1</strain>
    </source>
</reference>
<evidence type="ECO:0000256" key="3">
    <source>
        <dbReference type="ARBA" id="ARBA00022741"/>
    </source>
</evidence>
<organism evidence="6 7">
    <name type="scientific">Acetobacterium woodii (strain ATCC 29683 / DSM 1030 / JCM 2381 / KCTC 1655 / WB1)</name>
    <dbReference type="NCBI Taxonomy" id="931626"/>
    <lineage>
        <taxon>Bacteria</taxon>
        <taxon>Bacillati</taxon>
        <taxon>Bacillota</taxon>
        <taxon>Clostridia</taxon>
        <taxon>Eubacteriales</taxon>
        <taxon>Eubacteriaceae</taxon>
        <taxon>Acetobacterium</taxon>
    </lineage>
</organism>
<name>H6LF61_ACEWD</name>
<dbReference type="InterPro" id="IPR026565">
    <property type="entry name" value="PPDK_reg"/>
</dbReference>
<keyword evidence="7" id="KW-1185">Reference proteome</keyword>
<keyword evidence="1 5" id="KW-0723">Serine/threonine-protein kinase</keyword>
<dbReference type="GO" id="GO:0004674">
    <property type="term" value="F:protein serine/threonine kinase activity"/>
    <property type="evidence" value="ECO:0007669"/>
    <property type="project" value="UniProtKB-UniRule"/>
</dbReference>
<accession>H6LF61</accession>
<evidence type="ECO:0000256" key="1">
    <source>
        <dbReference type="ARBA" id="ARBA00022527"/>
    </source>
</evidence>
<evidence type="ECO:0000256" key="2">
    <source>
        <dbReference type="ARBA" id="ARBA00022679"/>
    </source>
</evidence>
<dbReference type="Proteomes" id="UP000007177">
    <property type="component" value="Chromosome"/>
</dbReference>
<comment type="function">
    <text evidence="5">Bifunctional serine/threonine kinase and phosphorylase involved in the regulation of the pyruvate, phosphate dikinase (PPDK) by catalyzing its phosphorylation/dephosphorylation.</text>
</comment>